<name>A0A4R9K9E2_9LEPT</name>
<evidence type="ECO:0000313" key="3">
    <source>
        <dbReference type="Proteomes" id="UP000297693"/>
    </source>
</evidence>
<dbReference type="RefSeq" id="WP_135622071.1">
    <property type="nucleotide sequence ID" value="NZ_RQGD01000010.1"/>
</dbReference>
<dbReference type="OrthoDB" id="343560at2"/>
<keyword evidence="1" id="KW-1133">Transmembrane helix</keyword>
<protein>
    <submittedName>
        <fullName evidence="2">Uncharacterized protein</fullName>
    </submittedName>
</protein>
<accession>A0A4R9K9E2</accession>
<dbReference type="AlphaFoldDB" id="A0A4R9K9E2"/>
<gene>
    <name evidence="2" type="ORF">EHQ58_03640</name>
</gene>
<feature type="transmembrane region" description="Helical" evidence="1">
    <location>
        <begin position="116"/>
        <end position="141"/>
    </location>
</feature>
<dbReference type="EMBL" id="RQGD01000010">
    <property type="protein sequence ID" value="TGL62302.1"/>
    <property type="molecule type" value="Genomic_DNA"/>
</dbReference>
<reference evidence="2" key="1">
    <citation type="journal article" date="2019" name="PLoS Negl. Trop. Dis.">
        <title>Revisiting the worldwide diversity of Leptospira species in the environment.</title>
        <authorList>
            <person name="Vincent A.T."/>
            <person name="Schiettekatte O."/>
            <person name="Bourhy P."/>
            <person name="Veyrier F.J."/>
            <person name="Picardeau M."/>
        </authorList>
    </citation>
    <scope>NUCLEOTIDE SEQUENCE [LARGE SCALE GENOMIC DNA]</scope>
    <source>
        <strain evidence="2">201702476</strain>
    </source>
</reference>
<feature type="transmembrane region" description="Helical" evidence="1">
    <location>
        <begin position="252"/>
        <end position="273"/>
    </location>
</feature>
<keyword evidence="3" id="KW-1185">Reference proteome</keyword>
<feature type="transmembrane region" description="Helical" evidence="1">
    <location>
        <begin position="285"/>
        <end position="305"/>
    </location>
</feature>
<keyword evidence="1" id="KW-0472">Membrane</keyword>
<evidence type="ECO:0000313" key="2">
    <source>
        <dbReference type="EMBL" id="TGL62302.1"/>
    </source>
</evidence>
<feature type="transmembrane region" description="Helical" evidence="1">
    <location>
        <begin position="16"/>
        <end position="36"/>
    </location>
</feature>
<feature type="transmembrane region" description="Helical" evidence="1">
    <location>
        <begin position="218"/>
        <end position="240"/>
    </location>
</feature>
<comment type="caution">
    <text evidence="2">The sequence shown here is derived from an EMBL/GenBank/DDBJ whole genome shotgun (WGS) entry which is preliminary data.</text>
</comment>
<feature type="transmembrane region" description="Helical" evidence="1">
    <location>
        <begin position="153"/>
        <end position="172"/>
    </location>
</feature>
<proteinExistence type="predicted"/>
<keyword evidence="1" id="KW-0812">Transmembrane</keyword>
<organism evidence="2 3">
    <name type="scientific">Leptospira ognonensis</name>
    <dbReference type="NCBI Taxonomy" id="2484945"/>
    <lineage>
        <taxon>Bacteria</taxon>
        <taxon>Pseudomonadati</taxon>
        <taxon>Spirochaetota</taxon>
        <taxon>Spirochaetia</taxon>
        <taxon>Leptospirales</taxon>
        <taxon>Leptospiraceae</taxon>
        <taxon>Leptospira</taxon>
    </lineage>
</organism>
<sequence length="314" mass="35072">MSFFKRPAFHDPAAPVYWNLWVMAVLTVLAIPLLFLDQRELSGSYLWIKPIKFSLSIGIYSLTLLWMLPFFEGKKSIISKISWTIIVTGFIEIVAIFGQAARGEQSHFNVSSSFNAFLFTLMGISIGIFWIMHLVLSFHLVRQKTLHPFLRESLLWGLFISAYGMIIGFFMTTPRPEQIELMKQGILQTSGGHTFGAPDGGPGLALLGWSTIAGDLRVAHFFGMHALQIFSLISILFLGLDGKKNIAPLSRLPLRFLGIAILGITLTMNIQALNGESIFKTTSHYFSSYTMCMALFSIGMVMLGFNLNKKQIAT</sequence>
<dbReference type="Proteomes" id="UP000297693">
    <property type="component" value="Unassembled WGS sequence"/>
</dbReference>
<feature type="transmembrane region" description="Helical" evidence="1">
    <location>
        <begin position="51"/>
        <end position="71"/>
    </location>
</feature>
<evidence type="ECO:0000256" key="1">
    <source>
        <dbReference type="SAM" id="Phobius"/>
    </source>
</evidence>
<feature type="transmembrane region" description="Helical" evidence="1">
    <location>
        <begin position="83"/>
        <end position="101"/>
    </location>
</feature>